<reference evidence="2 3" key="1">
    <citation type="journal article" date="2012" name="Genome Biol.">
        <title>Genome and low-iron response of an oceanic diatom adapted to chronic iron limitation.</title>
        <authorList>
            <person name="Lommer M."/>
            <person name="Specht M."/>
            <person name="Roy A.S."/>
            <person name="Kraemer L."/>
            <person name="Andreson R."/>
            <person name="Gutowska M.A."/>
            <person name="Wolf J."/>
            <person name="Bergner S.V."/>
            <person name="Schilhabel M.B."/>
            <person name="Klostermeier U.C."/>
            <person name="Beiko R.G."/>
            <person name="Rosenstiel P."/>
            <person name="Hippler M."/>
            <person name="Laroche J."/>
        </authorList>
    </citation>
    <scope>NUCLEOTIDE SEQUENCE [LARGE SCALE GENOMIC DNA]</scope>
    <source>
        <strain evidence="2 3">CCMP1005</strain>
    </source>
</reference>
<feature type="compositionally biased region" description="Acidic residues" evidence="1">
    <location>
        <begin position="110"/>
        <end position="120"/>
    </location>
</feature>
<dbReference type="EMBL" id="AGNL01026252">
    <property type="protein sequence ID" value="EJK58064.1"/>
    <property type="molecule type" value="Genomic_DNA"/>
</dbReference>
<evidence type="ECO:0000256" key="1">
    <source>
        <dbReference type="SAM" id="MobiDB-lite"/>
    </source>
</evidence>
<proteinExistence type="predicted"/>
<keyword evidence="3" id="KW-1185">Reference proteome</keyword>
<dbReference type="AlphaFoldDB" id="K0S023"/>
<accession>K0S023</accession>
<sequence length="120" mass="13283">MTKPSGPGGDAQRHHKSLEELARPAFPTFDNLRRAYEVVNNIDRGATGEGGSNPSGAAGNDRVVLNEKALEDQRKFRQADEEDSYFNDDDDDENSEPQPPSAEHKTDIESLMEDVDSLHD</sequence>
<evidence type="ECO:0000313" key="2">
    <source>
        <dbReference type="EMBL" id="EJK58064.1"/>
    </source>
</evidence>
<evidence type="ECO:0000313" key="3">
    <source>
        <dbReference type="Proteomes" id="UP000266841"/>
    </source>
</evidence>
<dbReference type="Proteomes" id="UP000266841">
    <property type="component" value="Unassembled WGS sequence"/>
</dbReference>
<protein>
    <submittedName>
        <fullName evidence="2">Uncharacterized protein</fullName>
    </submittedName>
</protein>
<feature type="compositionally biased region" description="Acidic residues" evidence="1">
    <location>
        <begin position="80"/>
        <end position="95"/>
    </location>
</feature>
<gene>
    <name evidence="2" type="ORF">THAOC_21835</name>
</gene>
<comment type="caution">
    <text evidence="2">The sequence shown here is derived from an EMBL/GenBank/DDBJ whole genome shotgun (WGS) entry which is preliminary data.</text>
</comment>
<feature type="region of interest" description="Disordered" evidence="1">
    <location>
        <begin position="43"/>
        <end position="120"/>
    </location>
</feature>
<organism evidence="2 3">
    <name type="scientific">Thalassiosira oceanica</name>
    <name type="common">Marine diatom</name>
    <dbReference type="NCBI Taxonomy" id="159749"/>
    <lineage>
        <taxon>Eukaryota</taxon>
        <taxon>Sar</taxon>
        <taxon>Stramenopiles</taxon>
        <taxon>Ochrophyta</taxon>
        <taxon>Bacillariophyta</taxon>
        <taxon>Coscinodiscophyceae</taxon>
        <taxon>Thalassiosirophycidae</taxon>
        <taxon>Thalassiosirales</taxon>
        <taxon>Thalassiosiraceae</taxon>
        <taxon>Thalassiosira</taxon>
    </lineage>
</organism>
<feature type="region of interest" description="Disordered" evidence="1">
    <location>
        <begin position="1"/>
        <end position="30"/>
    </location>
</feature>
<feature type="compositionally biased region" description="Basic and acidic residues" evidence="1">
    <location>
        <begin position="64"/>
        <end position="79"/>
    </location>
</feature>
<name>K0S023_THAOC</name>